<name>A0A6J5MNC4_9CAUD</name>
<gene>
    <name evidence="1" type="ORF">UFOVP325_52</name>
    <name evidence="2" type="ORF">UFOVP430_47</name>
</gene>
<dbReference type="EMBL" id="LR796338">
    <property type="protein sequence ID" value="CAB4137591.1"/>
    <property type="molecule type" value="Genomic_DNA"/>
</dbReference>
<dbReference type="EMBL" id="LR796481">
    <property type="protein sequence ID" value="CAB4147832.1"/>
    <property type="molecule type" value="Genomic_DNA"/>
</dbReference>
<reference evidence="2" key="1">
    <citation type="submission" date="2020-04" db="EMBL/GenBank/DDBJ databases">
        <authorList>
            <person name="Chiriac C."/>
            <person name="Salcher M."/>
            <person name="Ghai R."/>
            <person name="Kavagutti S V."/>
        </authorList>
    </citation>
    <scope>NUCLEOTIDE SEQUENCE</scope>
</reference>
<proteinExistence type="predicted"/>
<evidence type="ECO:0000313" key="1">
    <source>
        <dbReference type="EMBL" id="CAB4137591.1"/>
    </source>
</evidence>
<evidence type="ECO:0000313" key="2">
    <source>
        <dbReference type="EMBL" id="CAB4147832.1"/>
    </source>
</evidence>
<accession>A0A6J5MNC4</accession>
<protein>
    <submittedName>
        <fullName evidence="2">Uncharacterized protein</fullName>
    </submittedName>
</protein>
<organism evidence="2">
    <name type="scientific">uncultured Caudovirales phage</name>
    <dbReference type="NCBI Taxonomy" id="2100421"/>
    <lineage>
        <taxon>Viruses</taxon>
        <taxon>Duplodnaviria</taxon>
        <taxon>Heunggongvirae</taxon>
        <taxon>Uroviricota</taxon>
        <taxon>Caudoviricetes</taxon>
        <taxon>Peduoviridae</taxon>
        <taxon>Maltschvirus</taxon>
        <taxon>Maltschvirus maltsch</taxon>
    </lineage>
</organism>
<sequence length="53" mass="6300">MLETSLGEIVWSMNLRELQVNHLDENELHLFYNSLEDAIKDVLDNYEVKHDLL</sequence>